<dbReference type="OrthoDB" id="1937605at2759"/>
<dbReference type="InterPro" id="IPR044824">
    <property type="entry name" value="MAIN-like"/>
</dbReference>
<dbReference type="InterPro" id="IPR019557">
    <property type="entry name" value="AminoTfrase-like_pln_mobile"/>
</dbReference>
<reference evidence="2" key="1">
    <citation type="journal article" date="2019" name="Toxins">
        <title>Detection of Abrin-Like and Prepropulchellin-Like Toxin Genes and Transcripts Using Whole Genome Sequencing and Full-Length Transcript Sequencing of Abrus precatorius.</title>
        <authorList>
            <person name="Hovde B.T."/>
            <person name="Daligault H.E."/>
            <person name="Hanschen E.R."/>
            <person name="Kunde Y.A."/>
            <person name="Johnson M.B."/>
            <person name="Starkenburg S.R."/>
            <person name="Johnson S.L."/>
        </authorList>
    </citation>
    <scope>NUCLEOTIDE SEQUENCE [LARGE SCALE GENOMIC DNA]</scope>
</reference>
<reference evidence="3" key="2">
    <citation type="submission" date="2025-08" db="UniProtKB">
        <authorList>
            <consortium name="RefSeq"/>
        </authorList>
    </citation>
    <scope>IDENTIFICATION</scope>
    <source>
        <tissue evidence="3">Young leaves</tissue>
    </source>
</reference>
<dbReference type="KEGG" id="aprc:113865212"/>
<dbReference type="PANTHER" id="PTHR46033:SF8">
    <property type="entry name" value="PROTEIN MAINTENANCE OF MERISTEMS-LIKE"/>
    <property type="match status" value="1"/>
</dbReference>
<proteinExistence type="predicted"/>
<protein>
    <submittedName>
        <fullName evidence="3">Serine/threonine-protein phosphatase 7 long form homolog</fullName>
    </submittedName>
</protein>
<evidence type="ECO:0000313" key="2">
    <source>
        <dbReference type="Proteomes" id="UP000694853"/>
    </source>
</evidence>
<organism evidence="2 3">
    <name type="scientific">Abrus precatorius</name>
    <name type="common">Indian licorice</name>
    <name type="synonym">Glycine abrus</name>
    <dbReference type="NCBI Taxonomy" id="3816"/>
    <lineage>
        <taxon>Eukaryota</taxon>
        <taxon>Viridiplantae</taxon>
        <taxon>Streptophyta</taxon>
        <taxon>Embryophyta</taxon>
        <taxon>Tracheophyta</taxon>
        <taxon>Spermatophyta</taxon>
        <taxon>Magnoliopsida</taxon>
        <taxon>eudicotyledons</taxon>
        <taxon>Gunneridae</taxon>
        <taxon>Pentapetalae</taxon>
        <taxon>rosids</taxon>
        <taxon>fabids</taxon>
        <taxon>Fabales</taxon>
        <taxon>Fabaceae</taxon>
        <taxon>Papilionoideae</taxon>
        <taxon>50 kb inversion clade</taxon>
        <taxon>NPAAA clade</taxon>
        <taxon>indigoferoid/millettioid clade</taxon>
        <taxon>Abreae</taxon>
        <taxon>Abrus</taxon>
    </lineage>
</organism>
<sequence>MTSSSSQSKVLNPDSKDGSLLRYQFVHVSKHIWDGRDHPILKVRRSHFILAGMEGVSMEILPHLTLAGFAGVAQLACFPIDRHFITALVERWKPETHTFQMPPGECTVTLQDIVIQIWLRIDGKAVIAAVGGNKAQIVEYLLGIRPPNDAFMGSRLKLSWFD</sequence>
<feature type="domain" description="Aminotransferase-like plant mobile" evidence="1">
    <location>
        <begin position="68"/>
        <end position="161"/>
    </location>
</feature>
<dbReference type="Proteomes" id="UP000694853">
    <property type="component" value="Unplaced"/>
</dbReference>
<dbReference type="AlphaFoldDB" id="A0A8B8LKS5"/>
<keyword evidence="2" id="KW-1185">Reference proteome</keyword>
<dbReference type="GO" id="GO:0010073">
    <property type="term" value="P:meristem maintenance"/>
    <property type="evidence" value="ECO:0007669"/>
    <property type="project" value="InterPro"/>
</dbReference>
<accession>A0A8B8LKS5</accession>
<name>A0A8B8LKS5_ABRPR</name>
<evidence type="ECO:0000313" key="3">
    <source>
        <dbReference type="RefSeq" id="XP_027355419.1"/>
    </source>
</evidence>
<dbReference type="Pfam" id="PF10536">
    <property type="entry name" value="PMD"/>
    <property type="match status" value="1"/>
</dbReference>
<evidence type="ECO:0000259" key="1">
    <source>
        <dbReference type="Pfam" id="PF10536"/>
    </source>
</evidence>
<dbReference type="GeneID" id="113865212"/>
<dbReference type="RefSeq" id="XP_027355419.1">
    <property type="nucleotide sequence ID" value="XM_027499618.1"/>
</dbReference>
<gene>
    <name evidence="3" type="primary">LOC113865212</name>
</gene>
<dbReference type="PANTHER" id="PTHR46033">
    <property type="entry name" value="PROTEIN MAIN-LIKE 2"/>
    <property type="match status" value="1"/>
</dbReference>